<keyword evidence="2" id="KW-1185">Reference proteome</keyword>
<proteinExistence type="predicted"/>
<gene>
    <name evidence="1" type="ORF">MRB53_016807</name>
</gene>
<sequence length="323" mass="36925">MVTDLKKATSLILELCGIVFTGKLRIQSLSVTFFIFLFSITNTLYLLAILENSWSGLILHKWWQNVQFWPLGGMSTHPATILQQLLKMIAGVDISEVEDHDDEFSRGAKYRCFWVLTLLTRSQETWQPFIMLQRRFIEAVPLSLTFAIGLKWADFSLHIFLESKVSIASFASEGMASTALKDQLDGLLNSMFREGLLDEQFTQLQMLQDANNPGFVAEVISLFCEDSERILGELTKLLDQAVVDFLKVDAYVHQLKGSSSSVGAQHVKLACIEFRQFCEDHDKEGCMRALHVVKHEYCNLRSKFESMIQLEQRIFAYDTKQQN</sequence>
<accession>A0ACC2M3X1</accession>
<protein>
    <submittedName>
        <fullName evidence="1">Uncharacterized protein</fullName>
    </submittedName>
</protein>
<dbReference type="Proteomes" id="UP001234297">
    <property type="component" value="Chromosome 5"/>
</dbReference>
<comment type="caution">
    <text evidence="1">The sequence shown here is derived from an EMBL/GenBank/DDBJ whole genome shotgun (WGS) entry which is preliminary data.</text>
</comment>
<dbReference type="EMBL" id="CM056813">
    <property type="protein sequence ID" value="KAJ8640113.1"/>
    <property type="molecule type" value="Genomic_DNA"/>
</dbReference>
<evidence type="ECO:0000313" key="1">
    <source>
        <dbReference type="EMBL" id="KAJ8640113.1"/>
    </source>
</evidence>
<evidence type="ECO:0000313" key="2">
    <source>
        <dbReference type="Proteomes" id="UP001234297"/>
    </source>
</evidence>
<reference evidence="1 2" key="1">
    <citation type="journal article" date="2022" name="Hortic Res">
        <title>A haplotype resolved chromosomal level avocado genome allows analysis of novel avocado genes.</title>
        <authorList>
            <person name="Nath O."/>
            <person name="Fletcher S.J."/>
            <person name="Hayward A."/>
            <person name="Shaw L.M."/>
            <person name="Masouleh A.K."/>
            <person name="Furtado A."/>
            <person name="Henry R.J."/>
            <person name="Mitter N."/>
        </authorList>
    </citation>
    <scope>NUCLEOTIDE SEQUENCE [LARGE SCALE GENOMIC DNA]</scope>
    <source>
        <strain evidence="2">cv. Hass</strain>
    </source>
</reference>
<name>A0ACC2M3X1_PERAE</name>
<organism evidence="1 2">
    <name type="scientific">Persea americana</name>
    <name type="common">Avocado</name>
    <dbReference type="NCBI Taxonomy" id="3435"/>
    <lineage>
        <taxon>Eukaryota</taxon>
        <taxon>Viridiplantae</taxon>
        <taxon>Streptophyta</taxon>
        <taxon>Embryophyta</taxon>
        <taxon>Tracheophyta</taxon>
        <taxon>Spermatophyta</taxon>
        <taxon>Magnoliopsida</taxon>
        <taxon>Magnoliidae</taxon>
        <taxon>Laurales</taxon>
        <taxon>Lauraceae</taxon>
        <taxon>Persea</taxon>
    </lineage>
</organism>